<dbReference type="GO" id="GO:0005886">
    <property type="term" value="C:plasma membrane"/>
    <property type="evidence" value="ECO:0007669"/>
    <property type="project" value="TreeGrafter"/>
</dbReference>
<dbReference type="STRING" id="1453495.AT01_845"/>
<keyword evidence="5" id="KW-1185">Reference proteome</keyword>
<dbReference type="EMBL" id="CQEJ01000016">
    <property type="protein sequence ID" value="CNL36864.1"/>
    <property type="molecule type" value="Genomic_DNA"/>
</dbReference>
<dbReference type="Proteomes" id="UP000041595">
    <property type="component" value="Unassembled WGS sequence"/>
</dbReference>
<dbReference type="GO" id="GO:0006935">
    <property type="term" value="P:chemotaxis"/>
    <property type="evidence" value="ECO:0007669"/>
    <property type="project" value="TreeGrafter"/>
</dbReference>
<evidence type="ECO:0000313" key="4">
    <source>
        <dbReference type="EMBL" id="CNL36864.1"/>
    </source>
</evidence>
<sequence>MRDGSTQVQHAGATMDNIVKQAGQVSTLISEISTSTHEQTQALGQINQSIGQLNQMTHQNAAMTEQYAGAAEELAYRTLRLTAAMRISARQPINAVRSIASVDKPLTLKRR</sequence>
<reference evidence="4 6" key="1">
    <citation type="submission" date="2015-03" db="EMBL/GenBank/DDBJ databases">
        <authorList>
            <person name="Murphy D."/>
        </authorList>
    </citation>
    <scope>NUCLEOTIDE SEQUENCE [LARGE SCALE GENOMIC DNA]</scope>
    <source>
        <strain evidence="4 6">IP06005</strain>
    </source>
</reference>
<dbReference type="Gene3D" id="1.10.287.950">
    <property type="entry name" value="Methyl-accepting chemotaxis protein"/>
    <property type="match status" value="1"/>
</dbReference>
<dbReference type="InterPro" id="IPR051310">
    <property type="entry name" value="MCP_chemotaxis"/>
</dbReference>
<dbReference type="PANTHER" id="PTHR43531">
    <property type="entry name" value="PROTEIN ICFG"/>
    <property type="match status" value="1"/>
</dbReference>
<evidence type="ECO:0000313" key="5">
    <source>
        <dbReference type="Proteomes" id="UP000038647"/>
    </source>
</evidence>
<evidence type="ECO:0000259" key="2">
    <source>
        <dbReference type="Pfam" id="PF00015"/>
    </source>
</evidence>
<reference evidence="3 5" key="2">
    <citation type="submission" date="2015-03" db="EMBL/GenBank/DDBJ databases">
        <authorList>
            <consortium name="Pathogen Informatics"/>
            <person name="Murphy D."/>
        </authorList>
    </citation>
    <scope>NUCLEOTIDE SEQUENCE [LARGE SCALE GENOMIC DNA]</scope>
    <source>
        <strain evidence="3 5">IP08791</strain>
    </source>
</reference>
<dbReference type="AlphaFoldDB" id="A0A0T9UET4"/>
<evidence type="ECO:0000313" key="6">
    <source>
        <dbReference type="Proteomes" id="UP000041595"/>
    </source>
</evidence>
<proteinExistence type="inferred from homology"/>
<feature type="domain" description="Methyl-accepting transducer" evidence="2">
    <location>
        <begin position="3"/>
        <end position="57"/>
    </location>
</feature>
<dbReference type="SUPFAM" id="SSF58104">
    <property type="entry name" value="Methyl-accepting chemotaxis protein (MCP) signaling domain"/>
    <property type="match status" value="1"/>
</dbReference>
<dbReference type="GO" id="GO:0007165">
    <property type="term" value="P:signal transduction"/>
    <property type="evidence" value="ECO:0007669"/>
    <property type="project" value="InterPro"/>
</dbReference>
<evidence type="ECO:0000313" key="3">
    <source>
        <dbReference type="EMBL" id="CNL12354.1"/>
    </source>
</evidence>
<dbReference type="InterPro" id="IPR004089">
    <property type="entry name" value="MCPsignal_dom"/>
</dbReference>
<name>A0A0T9UET4_YERAL</name>
<dbReference type="eggNOG" id="COG0840">
    <property type="taxonomic scope" value="Bacteria"/>
</dbReference>
<protein>
    <submittedName>
        <fullName evidence="3 4">Methyl-accepting chemotaxis protein</fullName>
    </submittedName>
</protein>
<organism evidence="4 6">
    <name type="scientific">Yersinia aldovae</name>
    <dbReference type="NCBI Taxonomy" id="29483"/>
    <lineage>
        <taxon>Bacteria</taxon>
        <taxon>Pseudomonadati</taxon>
        <taxon>Pseudomonadota</taxon>
        <taxon>Gammaproteobacteria</taxon>
        <taxon>Enterobacterales</taxon>
        <taxon>Yersiniaceae</taxon>
        <taxon>Yersinia</taxon>
    </lineage>
</organism>
<comment type="similarity">
    <text evidence="1">Belongs to the methyl-accepting chemotaxis (MCP) protein family.</text>
</comment>
<gene>
    <name evidence="4" type="primary">aer</name>
    <name evidence="4" type="ORF">ERS137965_02847</name>
    <name evidence="3" type="ORF">ERS137966_02304</name>
</gene>
<accession>A0A0T9UET4</accession>
<dbReference type="Pfam" id="PF00015">
    <property type="entry name" value="MCPsignal"/>
    <property type="match status" value="1"/>
</dbReference>
<evidence type="ECO:0000256" key="1">
    <source>
        <dbReference type="ARBA" id="ARBA00029447"/>
    </source>
</evidence>
<dbReference type="Proteomes" id="UP000038647">
    <property type="component" value="Unassembled WGS sequence"/>
</dbReference>
<dbReference type="PANTHER" id="PTHR43531:SF7">
    <property type="entry name" value="AEROTAXIS RECEPTOR"/>
    <property type="match status" value="1"/>
</dbReference>
<dbReference type="GO" id="GO:0004888">
    <property type="term" value="F:transmembrane signaling receptor activity"/>
    <property type="evidence" value="ECO:0007669"/>
    <property type="project" value="TreeGrafter"/>
</dbReference>
<dbReference type="EMBL" id="CQEH01000009">
    <property type="protein sequence ID" value="CNL12354.1"/>
    <property type="molecule type" value="Genomic_DNA"/>
</dbReference>